<proteinExistence type="predicted"/>
<name>A0A2K8KW37_9GAMM</name>
<dbReference type="Gene3D" id="3.40.50.1820">
    <property type="entry name" value="alpha/beta hydrolase"/>
    <property type="match status" value="1"/>
</dbReference>
<sequence length="185" mass="20407">MKYVYLAGIGNSGSDHWQRRWFSSLDNSLWVEHSDWDQPDCQVWNSELVHTLEAVSEPFVIIAHSLGCWLFTHWLGTDSHKHLAGAFLVAVPDCCGPSFPSQAVGFDTITIPTLRAPSVVITSSNDPYGSPEHVLDYVDRLGASLIDIGAYGHINGQSNLGVWSLGQEIFLQLLADIERDSAARV</sequence>
<dbReference type="RefSeq" id="WP_100258367.1">
    <property type="nucleotide sequence ID" value="NZ_CP011797.1"/>
</dbReference>
<evidence type="ECO:0000313" key="2">
    <source>
        <dbReference type="Proteomes" id="UP000229757"/>
    </source>
</evidence>
<dbReference type="OrthoDB" id="9804993at2"/>
<organism evidence="1 2">
    <name type="scientific">Reinekea forsetii</name>
    <dbReference type="NCBI Taxonomy" id="1336806"/>
    <lineage>
        <taxon>Bacteria</taxon>
        <taxon>Pseudomonadati</taxon>
        <taxon>Pseudomonadota</taxon>
        <taxon>Gammaproteobacteria</taxon>
        <taxon>Oceanospirillales</taxon>
        <taxon>Saccharospirillaceae</taxon>
        <taxon>Reinekea</taxon>
    </lineage>
</organism>
<reference evidence="1 2" key="1">
    <citation type="journal article" date="2017" name="Environ. Microbiol.">
        <title>Genomic and physiological analyses of 'Reinekea forsetii' reveal a versatile opportunistic lifestyle during spring algae blooms.</title>
        <authorList>
            <person name="Avci B."/>
            <person name="Hahnke R.L."/>
            <person name="Chafee M."/>
            <person name="Fischer T."/>
            <person name="Gruber-Vodicka H."/>
            <person name="Tegetmeyer H.E."/>
            <person name="Harder J."/>
            <person name="Fuchs B.M."/>
            <person name="Amann R.I."/>
            <person name="Teeling H."/>
        </authorList>
    </citation>
    <scope>NUCLEOTIDE SEQUENCE [LARGE SCALE GENOMIC DNA]</scope>
    <source>
        <strain evidence="1 2">Hel1_31_D35</strain>
    </source>
</reference>
<evidence type="ECO:0000313" key="1">
    <source>
        <dbReference type="EMBL" id="ATX78159.1"/>
    </source>
</evidence>
<dbReference type="GO" id="GO:0016787">
    <property type="term" value="F:hydrolase activity"/>
    <property type="evidence" value="ECO:0007669"/>
    <property type="project" value="InterPro"/>
</dbReference>
<dbReference type="Proteomes" id="UP000229757">
    <property type="component" value="Chromosome"/>
</dbReference>
<keyword evidence="2" id="KW-1185">Reference proteome</keyword>
<dbReference type="EMBL" id="CP011797">
    <property type="protein sequence ID" value="ATX78159.1"/>
    <property type="molecule type" value="Genomic_DNA"/>
</dbReference>
<accession>A0A2K8KW37</accession>
<protein>
    <submittedName>
        <fullName evidence="1">Uncharacterized protein</fullName>
    </submittedName>
</protein>
<dbReference type="Pfam" id="PF06821">
    <property type="entry name" value="Ser_hydrolase"/>
    <property type="match status" value="1"/>
</dbReference>
<dbReference type="InterPro" id="IPR029058">
    <property type="entry name" value="AB_hydrolase_fold"/>
</dbReference>
<dbReference type="KEGG" id="rfo:REIFOR_03040"/>
<dbReference type="SUPFAM" id="SSF53474">
    <property type="entry name" value="alpha/beta-Hydrolases"/>
    <property type="match status" value="1"/>
</dbReference>
<gene>
    <name evidence="1" type="ORF">REIFOR_03040</name>
</gene>
<dbReference type="AlphaFoldDB" id="A0A2K8KW37"/>
<dbReference type="InterPro" id="IPR010662">
    <property type="entry name" value="RBBP9/YdeN"/>
</dbReference>